<sequence length="479" mass="50210">RDRAEAAAEGLRGLGVRPGSVVSWQLPNTIDTVVVCLALSRLGAVQNPLIMMLREREITFICRQTGSDLLLVPSAFRGVDHAAMARAVAAAVPGLAVHVVDSAPPAAAAVGVRGPRAGRHGGPLVRWIFYTSGTTSDPKGAQHTDAGLLAASATFCDHLAVVPADRLPILLPISHIGGVAHLLTGLQTGCGVIVSRGFDPETTPVALAQAGMTLVGSGTQMLQTYLACQRRQPGVPLFPQARAALCGGAGRPVSLHHEVRELLGGVGVISGYGLTESPFVTWGRHNDTDEQHASTEGCAGLDVEIVVMLDDSTPALPGEVGEIRVRGPQLMVGYVDAAADRDAFDAKGFLRTGDLGTLDEDGYLRVTGRIKDVIIRKGENISARELEELLIHHPTVGEVAVVGLPDVASGERVCAVVVPADPGDPPDLATLCAHLRAVGLNIRKLPEQLEIVPELPHNAMGKVMKRDLTARFAPGTSES</sequence>
<reference evidence="3 4" key="1">
    <citation type="submission" date="2019-04" db="EMBL/GenBank/DDBJ databases">
        <title>Draft genome sequences for three unisolated Alnus-infective Frankia Sp+ strains, AgTrS, AiOr and AvVan, the first sequenced Frankia strains able to sporulate in-planta.</title>
        <authorList>
            <person name="Bethencourt L."/>
            <person name="Vautrin F."/>
            <person name="Taib N."/>
            <person name="Dubost A."/>
            <person name="Castro-Garcia L."/>
            <person name="Imbaud O."/>
            <person name="Abrouk D."/>
            <person name="Fournier P."/>
            <person name="Briolay J."/>
            <person name="Nguyen A."/>
            <person name="Normand P."/>
            <person name="Fernandez M.P."/>
            <person name="Brochier-Armanet C."/>
            <person name="Herrera-Belaroussi A."/>
        </authorList>
    </citation>
    <scope>NUCLEOTIDE SEQUENCE [LARGE SCALE GENOMIC DNA]</scope>
    <source>
        <strain evidence="3 4">AvVan</strain>
    </source>
</reference>
<feature type="domain" description="AMP-dependent synthetase/ligase" evidence="1">
    <location>
        <begin position="2"/>
        <end position="334"/>
    </location>
</feature>
<dbReference type="Gene3D" id="2.30.38.10">
    <property type="entry name" value="Luciferase, Domain 3"/>
    <property type="match status" value="1"/>
</dbReference>
<dbReference type="RefSeq" id="WP_136448657.1">
    <property type="nucleotide sequence ID" value="NZ_SSXH01000380.1"/>
</dbReference>
<keyword evidence="3" id="KW-0436">Ligase</keyword>
<dbReference type="InterPro" id="IPR000873">
    <property type="entry name" value="AMP-dep_synth/lig_dom"/>
</dbReference>
<keyword evidence="4" id="KW-1185">Reference proteome</keyword>
<proteinExistence type="predicted"/>
<dbReference type="GO" id="GO:0006631">
    <property type="term" value="P:fatty acid metabolic process"/>
    <property type="evidence" value="ECO:0007669"/>
    <property type="project" value="TreeGrafter"/>
</dbReference>
<evidence type="ECO:0000259" key="1">
    <source>
        <dbReference type="Pfam" id="PF00501"/>
    </source>
</evidence>
<dbReference type="OrthoDB" id="9803968at2"/>
<dbReference type="InterPro" id="IPR020845">
    <property type="entry name" value="AMP-binding_CS"/>
</dbReference>
<feature type="domain" description="AMP-binding enzyme C-terminal" evidence="2">
    <location>
        <begin position="385"/>
        <end position="462"/>
    </location>
</feature>
<dbReference type="Pfam" id="PF13193">
    <property type="entry name" value="AMP-binding_C"/>
    <property type="match status" value="1"/>
</dbReference>
<dbReference type="Proteomes" id="UP000305282">
    <property type="component" value="Unassembled WGS sequence"/>
</dbReference>
<feature type="non-terminal residue" evidence="3">
    <location>
        <position position="1"/>
    </location>
</feature>
<dbReference type="InterPro" id="IPR025110">
    <property type="entry name" value="AMP-bd_C"/>
</dbReference>
<evidence type="ECO:0000259" key="2">
    <source>
        <dbReference type="Pfam" id="PF13193"/>
    </source>
</evidence>
<comment type="caution">
    <text evidence="3">The sequence shown here is derived from an EMBL/GenBank/DDBJ whole genome shotgun (WGS) entry which is preliminary data.</text>
</comment>
<dbReference type="GO" id="GO:0031956">
    <property type="term" value="F:medium-chain fatty acid-CoA ligase activity"/>
    <property type="evidence" value="ECO:0007669"/>
    <property type="project" value="TreeGrafter"/>
</dbReference>
<accession>A0A4S5EJE3</accession>
<dbReference type="Pfam" id="PF00501">
    <property type="entry name" value="AMP-binding"/>
    <property type="match status" value="1"/>
</dbReference>
<name>A0A4S5EJE3_9ACTN</name>
<evidence type="ECO:0000313" key="3">
    <source>
        <dbReference type="EMBL" id="THJ72231.1"/>
    </source>
</evidence>
<dbReference type="SUPFAM" id="SSF56801">
    <property type="entry name" value="Acetyl-CoA synthetase-like"/>
    <property type="match status" value="1"/>
</dbReference>
<dbReference type="PANTHER" id="PTHR43201:SF32">
    <property type="entry name" value="2-SUCCINYLBENZOATE--COA LIGASE, CHLOROPLASTIC_PEROXISOMAL"/>
    <property type="match status" value="1"/>
</dbReference>
<dbReference type="InterPro" id="IPR045851">
    <property type="entry name" value="AMP-bd_C_sf"/>
</dbReference>
<dbReference type="AlphaFoldDB" id="A0A4S5EJE3"/>
<gene>
    <name evidence="3" type="ORF">E7Y31_14880</name>
</gene>
<dbReference type="PROSITE" id="PS00455">
    <property type="entry name" value="AMP_BINDING"/>
    <property type="match status" value="1"/>
</dbReference>
<dbReference type="PANTHER" id="PTHR43201">
    <property type="entry name" value="ACYL-COA SYNTHETASE"/>
    <property type="match status" value="1"/>
</dbReference>
<dbReference type="EMBL" id="SSXH01000380">
    <property type="protein sequence ID" value="THJ72231.1"/>
    <property type="molecule type" value="Genomic_DNA"/>
</dbReference>
<dbReference type="Gene3D" id="3.40.50.980">
    <property type="match status" value="2"/>
</dbReference>
<protein>
    <submittedName>
        <fullName evidence="3">Cyclohexanecarboxylate-CoA ligase</fullName>
    </submittedName>
</protein>
<dbReference type="Gene3D" id="3.30.300.30">
    <property type="match status" value="1"/>
</dbReference>
<evidence type="ECO:0000313" key="4">
    <source>
        <dbReference type="Proteomes" id="UP000305282"/>
    </source>
</evidence>
<organism evidence="3 4">
    <name type="scientific">Candidatus Frankia alpina</name>
    <dbReference type="NCBI Taxonomy" id="2699483"/>
    <lineage>
        <taxon>Bacteria</taxon>
        <taxon>Bacillati</taxon>
        <taxon>Actinomycetota</taxon>
        <taxon>Actinomycetes</taxon>
        <taxon>Frankiales</taxon>
        <taxon>Frankiaceae</taxon>
        <taxon>Frankia</taxon>
    </lineage>
</organism>